<evidence type="ECO:0000256" key="4">
    <source>
        <dbReference type="ARBA" id="ARBA00022741"/>
    </source>
</evidence>
<dbReference type="Pfam" id="PF00069">
    <property type="entry name" value="Pkinase"/>
    <property type="match status" value="1"/>
</dbReference>
<dbReference type="InterPro" id="IPR000719">
    <property type="entry name" value="Prot_kinase_dom"/>
</dbReference>
<comment type="caution">
    <text evidence="10">The sequence shown here is derived from an EMBL/GenBank/DDBJ whole genome shotgun (WGS) entry which is preliminary data.</text>
</comment>
<evidence type="ECO:0000256" key="7">
    <source>
        <dbReference type="ARBA" id="ARBA00047899"/>
    </source>
</evidence>
<organism evidence="10 11">
    <name type="scientific">Actinoplanes octamycinicus</name>
    <dbReference type="NCBI Taxonomy" id="135948"/>
    <lineage>
        <taxon>Bacteria</taxon>
        <taxon>Bacillati</taxon>
        <taxon>Actinomycetota</taxon>
        <taxon>Actinomycetes</taxon>
        <taxon>Micromonosporales</taxon>
        <taxon>Micromonosporaceae</taxon>
        <taxon>Actinoplanes</taxon>
    </lineage>
</organism>
<reference evidence="10 11" key="1">
    <citation type="submission" date="2020-08" db="EMBL/GenBank/DDBJ databases">
        <title>Sequencing the genomes of 1000 actinobacteria strains.</title>
        <authorList>
            <person name="Klenk H.-P."/>
        </authorList>
    </citation>
    <scope>NUCLEOTIDE SEQUENCE [LARGE SCALE GENOMIC DNA]</scope>
    <source>
        <strain evidence="10 11">DSM 45809</strain>
    </source>
</reference>
<dbReference type="AlphaFoldDB" id="A0A7W7H8D5"/>
<proteinExistence type="predicted"/>
<evidence type="ECO:0000256" key="1">
    <source>
        <dbReference type="ARBA" id="ARBA00012513"/>
    </source>
</evidence>
<dbReference type="Proteomes" id="UP000546162">
    <property type="component" value="Unassembled WGS sequence"/>
</dbReference>
<dbReference type="SUPFAM" id="SSF56112">
    <property type="entry name" value="Protein kinase-like (PK-like)"/>
    <property type="match status" value="1"/>
</dbReference>
<evidence type="ECO:0000313" key="10">
    <source>
        <dbReference type="EMBL" id="MBB4745811.1"/>
    </source>
</evidence>
<evidence type="ECO:0000256" key="8">
    <source>
        <dbReference type="ARBA" id="ARBA00048679"/>
    </source>
</evidence>
<keyword evidence="2 10" id="KW-0723">Serine/threonine-protein kinase</keyword>
<dbReference type="RefSeq" id="WP_185046160.1">
    <property type="nucleotide sequence ID" value="NZ_BAABFG010000005.1"/>
</dbReference>
<keyword evidence="4" id="KW-0547">Nucleotide-binding</keyword>
<evidence type="ECO:0000313" key="11">
    <source>
        <dbReference type="Proteomes" id="UP000546162"/>
    </source>
</evidence>
<comment type="catalytic activity">
    <reaction evidence="7">
        <text>L-threonyl-[protein] + ATP = O-phospho-L-threonyl-[protein] + ADP + H(+)</text>
        <dbReference type="Rhea" id="RHEA:46608"/>
        <dbReference type="Rhea" id="RHEA-COMP:11060"/>
        <dbReference type="Rhea" id="RHEA-COMP:11605"/>
        <dbReference type="ChEBI" id="CHEBI:15378"/>
        <dbReference type="ChEBI" id="CHEBI:30013"/>
        <dbReference type="ChEBI" id="CHEBI:30616"/>
        <dbReference type="ChEBI" id="CHEBI:61977"/>
        <dbReference type="ChEBI" id="CHEBI:456216"/>
        <dbReference type="EC" id="2.7.11.1"/>
    </reaction>
</comment>
<dbReference type="CDD" id="cd14014">
    <property type="entry name" value="STKc_PknB_like"/>
    <property type="match status" value="1"/>
</dbReference>
<dbReference type="InterPro" id="IPR053235">
    <property type="entry name" value="Ser_Thr_kinase"/>
</dbReference>
<dbReference type="PANTHER" id="PTHR24361">
    <property type="entry name" value="MITOGEN-ACTIVATED KINASE KINASE KINASE"/>
    <property type="match status" value="1"/>
</dbReference>
<keyword evidence="3" id="KW-0808">Transferase</keyword>
<dbReference type="PROSITE" id="PS50011">
    <property type="entry name" value="PROTEIN_KINASE_DOM"/>
    <property type="match status" value="1"/>
</dbReference>
<name>A0A7W7H8D5_9ACTN</name>
<evidence type="ECO:0000256" key="2">
    <source>
        <dbReference type="ARBA" id="ARBA00022527"/>
    </source>
</evidence>
<evidence type="ECO:0000259" key="9">
    <source>
        <dbReference type="PROSITE" id="PS50011"/>
    </source>
</evidence>
<dbReference type="GO" id="GO:0005737">
    <property type="term" value="C:cytoplasm"/>
    <property type="evidence" value="ECO:0007669"/>
    <property type="project" value="TreeGrafter"/>
</dbReference>
<dbReference type="SMART" id="SM00220">
    <property type="entry name" value="S_TKc"/>
    <property type="match status" value="1"/>
</dbReference>
<dbReference type="GO" id="GO:0005524">
    <property type="term" value="F:ATP binding"/>
    <property type="evidence" value="ECO:0007669"/>
    <property type="project" value="UniProtKB-KW"/>
</dbReference>
<dbReference type="InterPro" id="IPR008271">
    <property type="entry name" value="Ser/Thr_kinase_AS"/>
</dbReference>
<dbReference type="GO" id="GO:0004674">
    <property type="term" value="F:protein serine/threonine kinase activity"/>
    <property type="evidence" value="ECO:0007669"/>
    <property type="project" value="UniProtKB-KW"/>
</dbReference>
<keyword evidence="5 10" id="KW-0418">Kinase</keyword>
<dbReference type="Gene3D" id="1.10.510.10">
    <property type="entry name" value="Transferase(Phosphotransferase) domain 1"/>
    <property type="match status" value="1"/>
</dbReference>
<accession>A0A7W7H8D5</accession>
<comment type="catalytic activity">
    <reaction evidence="8">
        <text>L-seryl-[protein] + ATP = O-phospho-L-seryl-[protein] + ADP + H(+)</text>
        <dbReference type="Rhea" id="RHEA:17989"/>
        <dbReference type="Rhea" id="RHEA-COMP:9863"/>
        <dbReference type="Rhea" id="RHEA-COMP:11604"/>
        <dbReference type="ChEBI" id="CHEBI:15378"/>
        <dbReference type="ChEBI" id="CHEBI:29999"/>
        <dbReference type="ChEBI" id="CHEBI:30616"/>
        <dbReference type="ChEBI" id="CHEBI:83421"/>
        <dbReference type="ChEBI" id="CHEBI:456216"/>
        <dbReference type="EC" id="2.7.11.1"/>
    </reaction>
</comment>
<dbReference type="InterPro" id="IPR011009">
    <property type="entry name" value="Kinase-like_dom_sf"/>
</dbReference>
<sequence>MTSPVPGLRFLRELGRGAQGVVHLAREADTGELVAVKVLTPVADPHARETFRRELDCTAALRHPNIVRFRRSHAEPLAFTAEYCPGGSVADVVTRDGPMPAAAAVPLIRQALAGLAHAHTAEIPVRLAAGGTTVARGLVHRDLKPQNLLLGADGRLKVADFGLAKAYDLAGLSGRTPTGAIGGSLAFMPRRQLVDYKYARPAADLWALTACLYWLVTGATPRDFRRGTDPVAVVLREPAVPVHQRGVALPPRLAALIDDVLSDADSAPQTATDLAGALLDLA</sequence>
<dbReference type="EMBL" id="JACHNB010000001">
    <property type="protein sequence ID" value="MBB4745811.1"/>
    <property type="molecule type" value="Genomic_DNA"/>
</dbReference>
<protein>
    <recommendedName>
        <fullName evidence="1">non-specific serine/threonine protein kinase</fullName>
        <ecNumber evidence="1">2.7.11.1</ecNumber>
    </recommendedName>
</protein>
<keyword evidence="11" id="KW-1185">Reference proteome</keyword>
<dbReference type="PROSITE" id="PS00108">
    <property type="entry name" value="PROTEIN_KINASE_ST"/>
    <property type="match status" value="1"/>
</dbReference>
<evidence type="ECO:0000256" key="3">
    <source>
        <dbReference type="ARBA" id="ARBA00022679"/>
    </source>
</evidence>
<evidence type="ECO:0000256" key="6">
    <source>
        <dbReference type="ARBA" id="ARBA00022840"/>
    </source>
</evidence>
<evidence type="ECO:0000256" key="5">
    <source>
        <dbReference type="ARBA" id="ARBA00022777"/>
    </source>
</evidence>
<keyword evidence="6" id="KW-0067">ATP-binding</keyword>
<feature type="domain" description="Protein kinase" evidence="9">
    <location>
        <begin position="8"/>
        <end position="282"/>
    </location>
</feature>
<gene>
    <name evidence="10" type="ORF">BJY16_009270</name>
</gene>
<dbReference type="EC" id="2.7.11.1" evidence="1"/>
<dbReference type="PANTHER" id="PTHR24361:SF433">
    <property type="entry name" value="PROTEIN KINASE DOMAIN-CONTAINING PROTEIN"/>
    <property type="match status" value="1"/>
</dbReference>